<evidence type="ECO:0000259" key="13">
    <source>
        <dbReference type="Pfam" id="PF01471"/>
    </source>
</evidence>
<dbReference type="SUPFAM" id="SSF55486">
    <property type="entry name" value="Metalloproteases ('zincins'), catalytic domain"/>
    <property type="match status" value="1"/>
</dbReference>
<feature type="domain" description="Malectin" evidence="14">
    <location>
        <begin position="29"/>
        <end position="191"/>
    </location>
</feature>
<keyword evidence="5" id="KW-0256">Endoplasmic reticulum</keyword>
<evidence type="ECO:0000256" key="10">
    <source>
        <dbReference type="ARBA" id="ARBA00023277"/>
    </source>
</evidence>
<dbReference type="Proteomes" id="UP000076502">
    <property type="component" value="Unassembled WGS sequence"/>
</dbReference>
<dbReference type="EMBL" id="KQ434782">
    <property type="protein sequence ID" value="KZC04537.1"/>
    <property type="molecule type" value="Genomic_DNA"/>
</dbReference>
<keyword evidence="7" id="KW-0482">Metalloprotease</keyword>
<evidence type="ECO:0000259" key="14">
    <source>
        <dbReference type="Pfam" id="PF11721"/>
    </source>
</evidence>
<evidence type="ECO:0000256" key="4">
    <source>
        <dbReference type="ARBA" id="ARBA00022729"/>
    </source>
</evidence>
<keyword evidence="8" id="KW-0472">Membrane</keyword>
<evidence type="ECO:0000256" key="5">
    <source>
        <dbReference type="ARBA" id="ARBA00022824"/>
    </source>
</evidence>
<keyword evidence="6" id="KW-1133">Transmembrane helix</keyword>
<evidence type="ECO:0000256" key="9">
    <source>
        <dbReference type="ARBA" id="ARBA00023180"/>
    </source>
</evidence>
<keyword evidence="16" id="KW-1185">Reference proteome</keyword>
<evidence type="ECO:0000256" key="11">
    <source>
        <dbReference type="SAM" id="MobiDB-lite"/>
    </source>
</evidence>
<dbReference type="SUPFAM" id="SSF47090">
    <property type="entry name" value="PGBD-like"/>
    <property type="match status" value="1"/>
</dbReference>
<feature type="signal peptide" evidence="12">
    <location>
        <begin position="1"/>
        <end position="23"/>
    </location>
</feature>
<dbReference type="InterPro" id="IPR024079">
    <property type="entry name" value="MetalloPept_cat_dom_sf"/>
</dbReference>
<feature type="region of interest" description="Disordered" evidence="11">
    <location>
        <begin position="215"/>
        <end position="243"/>
    </location>
</feature>
<evidence type="ECO:0000256" key="7">
    <source>
        <dbReference type="ARBA" id="ARBA00023049"/>
    </source>
</evidence>
<reference evidence="15 16" key="1">
    <citation type="submission" date="2015-07" db="EMBL/GenBank/DDBJ databases">
        <title>The genome of Dufourea novaeangliae.</title>
        <authorList>
            <person name="Pan H."/>
            <person name="Kapheim K."/>
        </authorList>
    </citation>
    <scope>NUCLEOTIDE SEQUENCE [LARGE SCALE GENOMIC DNA]</scope>
    <source>
        <strain evidence="15">0120121106</strain>
        <tissue evidence="15">Whole body</tissue>
    </source>
</reference>
<evidence type="ECO:0000313" key="15">
    <source>
        <dbReference type="EMBL" id="KZC04537.1"/>
    </source>
</evidence>
<dbReference type="PANTHER" id="PTHR13460:SF0">
    <property type="entry name" value="MALECTIN"/>
    <property type="match status" value="1"/>
</dbReference>
<keyword evidence="7" id="KW-0378">Hydrolase</keyword>
<dbReference type="Gene3D" id="2.60.120.430">
    <property type="entry name" value="Galactose-binding lectin"/>
    <property type="match status" value="1"/>
</dbReference>
<dbReference type="Pfam" id="PF01471">
    <property type="entry name" value="PG_binding_1"/>
    <property type="match status" value="1"/>
</dbReference>
<evidence type="ECO:0000256" key="3">
    <source>
        <dbReference type="ARBA" id="ARBA00022692"/>
    </source>
</evidence>
<evidence type="ECO:0000313" key="16">
    <source>
        <dbReference type="Proteomes" id="UP000076502"/>
    </source>
</evidence>
<protein>
    <submittedName>
        <fullName evidence="15">Malectin-B</fullName>
    </submittedName>
</protein>
<evidence type="ECO:0000256" key="1">
    <source>
        <dbReference type="ARBA" id="ARBA00004115"/>
    </source>
</evidence>
<keyword evidence="3" id="KW-0812">Transmembrane</keyword>
<dbReference type="InterPro" id="IPR021720">
    <property type="entry name" value="Malectin_dom"/>
</dbReference>
<evidence type="ECO:0000256" key="6">
    <source>
        <dbReference type="ARBA" id="ARBA00022989"/>
    </source>
</evidence>
<keyword evidence="9" id="KW-0325">Glycoprotein</keyword>
<dbReference type="PANTHER" id="PTHR13460">
    <property type="match status" value="1"/>
</dbReference>
<feature type="chain" id="PRO_5007599133" evidence="12">
    <location>
        <begin position="24"/>
        <end position="404"/>
    </location>
</feature>
<dbReference type="InterPro" id="IPR002477">
    <property type="entry name" value="Peptidoglycan-bd-like"/>
</dbReference>
<keyword evidence="7" id="KW-0645">Protease</keyword>
<evidence type="ECO:0000256" key="12">
    <source>
        <dbReference type="SAM" id="SignalP"/>
    </source>
</evidence>
<name>A0A154NY41_DUFNO</name>
<keyword evidence="4 12" id="KW-0732">Signal</keyword>
<dbReference type="STRING" id="178035.A0A154NY41"/>
<organism evidence="15 16">
    <name type="scientific">Dufourea novaeangliae</name>
    <name type="common">Sweat bee</name>
    <dbReference type="NCBI Taxonomy" id="178035"/>
    <lineage>
        <taxon>Eukaryota</taxon>
        <taxon>Metazoa</taxon>
        <taxon>Ecdysozoa</taxon>
        <taxon>Arthropoda</taxon>
        <taxon>Hexapoda</taxon>
        <taxon>Insecta</taxon>
        <taxon>Pterygota</taxon>
        <taxon>Neoptera</taxon>
        <taxon>Endopterygota</taxon>
        <taxon>Hymenoptera</taxon>
        <taxon>Apocrita</taxon>
        <taxon>Aculeata</taxon>
        <taxon>Apoidea</taxon>
        <taxon>Anthophila</taxon>
        <taxon>Halictidae</taxon>
        <taxon>Rophitinae</taxon>
        <taxon>Dufourea</taxon>
    </lineage>
</organism>
<dbReference type="OrthoDB" id="10013439at2759"/>
<evidence type="ECO:0000256" key="2">
    <source>
        <dbReference type="ARBA" id="ARBA00009141"/>
    </source>
</evidence>
<comment type="similarity">
    <text evidence="2">Belongs to the malectin family.</text>
</comment>
<accession>A0A154NY41</accession>
<dbReference type="GO" id="GO:0005789">
    <property type="term" value="C:endoplasmic reticulum membrane"/>
    <property type="evidence" value="ECO:0007669"/>
    <property type="project" value="UniProtKB-SubCell"/>
</dbReference>
<gene>
    <name evidence="15" type="ORF">WN55_00612</name>
</gene>
<dbReference type="InterPro" id="IPR039155">
    <property type="entry name" value="MLEC"/>
</dbReference>
<comment type="subcellular location">
    <subcellularLocation>
        <location evidence="1">Endoplasmic reticulum membrane</location>
        <topology evidence="1">Single-pass type I membrane protein</topology>
    </subcellularLocation>
</comment>
<dbReference type="GO" id="GO:0030246">
    <property type="term" value="F:carbohydrate binding"/>
    <property type="evidence" value="ECO:0007669"/>
    <property type="project" value="InterPro"/>
</dbReference>
<feature type="domain" description="Peptidoglycan binding-like" evidence="13">
    <location>
        <begin position="251"/>
        <end position="299"/>
    </location>
</feature>
<sequence length="404" mass="45681">MTTGWVIHLLTISILLFVLCVQSFQSLEVIYAINSGGEAHTDSYGIRYAKDPLMGKVGTASDYGKQLIIGRINAIDQILYQTERYHHSTFGYDIPISEDGEYVIILKFCEVYFNSPNMKVFDVVLNGDHTVVTDLDIFERVGRGIAHDEYIPFKVQGGKLIYNDEESDILAGKIRVEFIKGYRDNPKINAIAVIKGNIEDIPQLGPIPQEPEEYQNIQEDEEESTVRSRHTSGPRTPDPYSIDDSSMDFMKKYGYLEHGTADSDALYKESAITDAIKNVQKFGNIPVTGKLDNATLELMASPRCGVTDVLRKTEDQQRKKRYIISSEGWRKQDITYYVAIWLPTLGAQPVVDEIKRSSTTWSLYSKLNFKPTDTPNANIIVASGRGQLKECLKLNKVSQEYRTF</sequence>
<proteinExistence type="inferred from homology"/>
<dbReference type="GO" id="GO:0008237">
    <property type="term" value="F:metallopeptidase activity"/>
    <property type="evidence" value="ECO:0007669"/>
    <property type="project" value="UniProtKB-KW"/>
</dbReference>
<dbReference type="Gene3D" id="3.40.390.10">
    <property type="entry name" value="Collagenase (Catalytic Domain)"/>
    <property type="match status" value="1"/>
</dbReference>
<evidence type="ECO:0000256" key="8">
    <source>
        <dbReference type="ARBA" id="ARBA00023136"/>
    </source>
</evidence>
<dbReference type="AlphaFoldDB" id="A0A154NY41"/>
<dbReference type="InterPro" id="IPR036365">
    <property type="entry name" value="PGBD-like_sf"/>
</dbReference>
<keyword evidence="10" id="KW-0119">Carbohydrate metabolism</keyword>
<dbReference type="Pfam" id="PF11721">
    <property type="entry name" value="Malectin"/>
    <property type="match status" value="1"/>
</dbReference>